<evidence type="ECO:0000256" key="7">
    <source>
        <dbReference type="ARBA" id="ARBA00022989"/>
    </source>
</evidence>
<dbReference type="Gene3D" id="1.10.3720.10">
    <property type="entry name" value="MetI-like"/>
    <property type="match status" value="1"/>
</dbReference>
<dbReference type="SUPFAM" id="SSF161098">
    <property type="entry name" value="MetI-like"/>
    <property type="match status" value="1"/>
</dbReference>
<sequence length="301" mass="32126">MDNLGRQPSFPSEGDSFDISEKTMARHRRLVGRVLTVLTMVFAATVVIPLLWVLVSVFQKGVGALVFPDIFTKLPPPPGLSEGGFGHAIIGSLMTLGIATMIAVPFGVIAAIYLAEFGRGTKLAYLVKFSCNVLTGVPAILCGLFAYSIVVRPMGGFSAFSGGVALAVLMLPIIIRSTEEALLLVPNEMRLAATGIGATRFQTVVQIVLPAALTSIVTGVVLSVARASGEAAPLLFTSFNNNFWAANVWEPVATLPILIYFFSIIPYKASQALAWAAALVLLSLVLIFSVLARYFSRQKTF</sequence>
<feature type="transmembrane region" description="Helical" evidence="9">
    <location>
        <begin position="30"/>
        <end position="55"/>
    </location>
</feature>
<dbReference type="PROSITE" id="PS50928">
    <property type="entry name" value="ABC_TM1"/>
    <property type="match status" value="1"/>
</dbReference>
<dbReference type="InterPro" id="IPR000515">
    <property type="entry name" value="MetI-like"/>
</dbReference>
<evidence type="ECO:0000256" key="5">
    <source>
        <dbReference type="ARBA" id="ARBA00022592"/>
    </source>
</evidence>
<keyword evidence="4 9" id="KW-1003">Cell membrane</keyword>
<comment type="subcellular location">
    <subcellularLocation>
        <location evidence="1 9">Cell membrane</location>
        <topology evidence="1 9">Multi-pass membrane protein</topology>
    </subcellularLocation>
</comment>
<evidence type="ECO:0000313" key="12">
    <source>
        <dbReference type="Proteomes" id="UP000032946"/>
    </source>
</evidence>
<keyword evidence="12" id="KW-1185">Reference proteome</keyword>
<dbReference type="GO" id="GO:0005315">
    <property type="term" value="F:phosphate transmembrane transporter activity"/>
    <property type="evidence" value="ECO:0007669"/>
    <property type="project" value="InterPro"/>
</dbReference>
<keyword evidence="8 9" id="KW-0472">Membrane</keyword>
<feature type="transmembrane region" description="Helical" evidence="9">
    <location>
        <begin position="272"/>
        <end position="295"/>
    </location>
</feature>
<dbReference type="EMBL" id="FO818640">
    <property type="protein sequence ID" value="CDM98458.1"/>
    <property type="molecule type" value="Genomic_DNA"/>
</dbReference>
<organism evidence="11 12">
    <name type="scientific">Limnospira indica PCC 8005</name>
    <dbReference type="NCBI Taxonomy" id="376219"/>
    <lineage>
        <taxon>Bacteria</taxon>
        <taxon>Bacillati</taxon>
        <taxon>Cyanobacteriota</taxon>
        <taxon>Cyanophyceae</taxon>
        <taxon>Oscillatoriophycideae</taxon>
        <taxon>Oscillatoriales</taxon>
        <taxon>Sirenicapillariaceae</taxon>
        <taxon>Limnospira</taxon>
    </lineage>
</organism>
<dbReference type="Proteomes" id="UP000032946">
    <property type="component" value="Chromosome"/>
</dbReference>
<feature type="transmembrane region" description="Helical" evidence="9">
    <location>
        <begin position="207"/>
        <end position="228"/>
    </location>
</feature>
<protein>
    <recommendedName>
        <fullName evidence="9">Phosphate transport system permease protein PstA</fullName>
    </recommendedName>
</protein>
<evidence type="ECO:0000256" key="2">
    <source>
        <dbReference type="ARBA" id="ARBA00007069"/>
    </source>
</evidence>
<comment type="similarity">
    <text evidence="2 9">Belongs to the binding-protein-dependent transport system permease family. CysTW subfamily.</text>
</comment>
<dbReference type="InterPro" id="IPR005672">
    <property type="entry name" value="Phosphate_PstA"/>
</dbReference>
<dbReference type="GO" id="GO:0035435">
    <property type="term" value="P:phosphate ion transmembrane transport"/>
    <property type="evidence" value="ECO:0007669"/>
    <property type="project" value="InterPro"/>
</dbReference>
<evidence type="ECO:0000256" key="3">
    <source>
        <dbReference type="ARBA" id="ARBA00022448"/>
    </source>
</evidence>
<keyword evidence="6 9" id="KW-0812">Transmembrane</keyword>
<reference evidence="11 12" key="1">
    <citation type="submission" date="2014-02" db="EMBL/GenBank/DDBJ databases">
        <authorList>
            <person name="Genoscope - CEA"/>
        </authorList>
    </citation>
    <scope>NUCLEOTIDE SEQUENCE [LARGE SCALE GENOMIC DNA]</scope>
    <source>
        <strain evidence="11 12">PCC 8005</strain>
    </source>
</reference>
<feature type="transmembrane region" description="Helical" evidence="9">
    <location>
        <begin position="126"/>
        <end position="150"/>
    </location>
</feature>
<dbReference type="AlphaFoldDB" id="A0A9P1KLS7"/>
<evidence type="ECO:0000256" key="1">
    <source>
        <dbReference type="ARBA" id="ARBA00004651"/>
    </source>
</evidence>
<feature type="transmembrane region" description="Helical" evidence="9">
    <location>
        <begin position="156"/>
        <end position="175"/>
    </location>
</feature>
<dbReference type="InterPro" id="IPR051408">
    <property type="entry name" value="Phosphate_transprt_permease"/>
</dbReference>
<evidence type="ECO:0000256" key="8">
    <source>
        <dbReference type="ARBA" id="ARBA00023136"/>
    </source>
</evidence>
<evidence type="ECO:0000256" key="4">
    <source>
        <dbReference type="ARBA" id="ARBA00022475"/>
    </source>
</evidence>
<dbReference type="PANTHER" id="PTHR42922">
    <property type="entry name" value="PHOSPHATE TRANSPORT SYSTEM PERMEASE PROTEIN PSTA"/>
    <property type="match status" value="1"/>
</dbReference>
<feature type="domain" description="ABC transmembrane type-1" evidence="10">
    <location>
        <begin position="89"/>
        <end position="292"/>
    </location>
</feature>
<proteinExistence type="inferred from homology"/>
<dbReference type="InterPro" id="IPR035906">
    <property type="entry name" value="MetI-like_sf"/>
</dbReference>
<keyword evidence="3" id="KW-0813">Transport</keyword>
<feature type="transmembrane region" description="Helical" evidence="9">
    <location>
        <begin position="248"/>
        <end position="265"/>
    </location>
</feature>
<evidence type="ECO:0000259" key="10">
    <source>
        <dbReference type="PROSITE" id="PS50928"/>
    </source>
</evidence>
<dbReference type="PANTHER" id="PTHR42922:SF1">
    <property type="entry name" value="PHOSPHATE TRANSPORT SYSTEM PERMEASE PROTEIN PSTA"/>
    <property type="match status" value="1"/>
</dbReference>
<evidence type="ECO:0000313" key="11">
    <source>
        <dbReference type="EMBL" id="CDM98458.1"/>
    </source>
</evidence>
<evidence type="ECO:0000256" key="9">
    <source>
        <dbReference type="RuleBase" id="RU363043"/>
    </source>
</evidence>
<gene>
    <name evidence="11" type="primary">pstA</name>
    <name evidence="11" type="ORF">ARTHRO_61059</name>
</gene>
<dbReference type="CDD" id="cd06261">
    <property type="entry name" value="TM_PBP2"/>
    <property type="match status" value="1"/>
</dbReference>
<name>A0A9P1KLS7_9CYAN</name>
<keyword evidence="5" id="KW-0592">Phosphate transport</keyword>
<evidence type="ECO:0000256" key="6">
    <source>
        <dbReference type="ARBA" id="ARBA00022692"/>
    </source>
</evidence>
<feature type="transmembrane region" description="Helical" evidence="9">
    <location>
        <begin position="85"/>
        <end position="114"/>
    </location>
</feature>
<keyword evidence="7 9" id="KW-1133">Transmembrane helix</keyword>
<dbReference type="NCBIfam" id="TIGR00974">
    <property type="entry name" value="3a0107s02c"/>
    <property type="match status" value="1"/>
</dbReference>
<dbReference type="GO" id="GO:0005886">
    <property type="term" value="C:plasma membrane"/>
    <property type="evidence" value="ECO:0007669"/>
    <property type="project" value="UniProtKB-SubCell"/>
</dbReference>
<dbReference type="Pfam" id="PF00528">
    <property type="entry name" value="BPD_transp_1"/>
    <property type="match status" value="1"/>
</dbReference>
<dbReference type="RefSeq" id="WP_008056310.1">
    <property type="nucleotide sequence ID" value="NZ_FO818640.1"/>
</dbReference>
<accession>A0A9P1KLS7</accession>